<dbReference type="Gene3D" id="1.10.10.60">
    <property type="entry name" value="Homeodomain-like"/>
    <property type="match status" value="1"/>
</dbReference>
<dbReference type="InterPro" id="IPR018060">
    <property type="entry name" value="HTH_AraC"/>
</dbReference>
<feature type="region of interest" description="Disordered" evidence="4">
    <location>
        <begin position="1"/>
        <end position="30"/>
    </location>
</feature>
<dbReference type="InterPro" id="IPR052158">
    <property type="entry name" value="INH-QAR"/>
</dbReference>
<feature type="domain" description="HTH araC/xylS-type" evidence="5">
    <location>
        <begin position="245"/>
        <end position="343"/>
    </location>
</feature>
<dbReference type="PROSITE" id="PS01124">
    <property type="entry name" value="HTH_ARAC_FAMILY_2"/>
    <property type="match status" value="1"/>
</dbReference>
<dbReference type="InterPro" id="IPR018062">
    <property type="entry name" value="HTH_AraC-typ_CS"/>
</dbReference>
<keyword evidence="2" id="KW-0238">DNA-binding</keyword>
<keyword evidence="7" id="KW-1185">Reference proteome</keyword>
<dbReference type="GO" id="GO:0043565">
    <property type="term" value="F:sequence-specific DNA binding"/>
    <property type="evidence" value="ECO:0007669"/>
    <property type="project" value="InterPro"/>
</dbReference>
<dbReference type="PANTHER" id="PTHR43130">
    <property type="entry name" value="ARAC-FAMILY TRANSCRIPTIONAL REGULATOR"/>
    <property type="match status" value="1"/>
</dbReference>
<dbReference type="RefSeq" id="WP_061167192.1">
    <property type="nucleotide sequence ID" value="NZ_FCOA02000004.1"/>
</dbReference>
<keyword evidence="3" id="KW-0804">Transcription</keyword>
<dbReference type="CDD" id="cd03136">
    <property type="entry name" value="GATase1_AraC_ArgR_like"/>
    <property type="match status" value="1"/>
</dbReference>
<dbReference type="InterPro" id="IPR002818">
    <property type="entry name" value="DJ-1/PfpI"/>
</dbReference>
<reference evidence="6" key="1">
    <citation type="submission" date="2016-01" db="EMBL/GenBank/DDBJ databases">
        <authorList>
            <person name="Peeters C."/>
        </authorList>
    </citation>
    <scope>NUCLEOTIDE SEQUENCE</scope>
    <source>
        <strain evidence="6">LMG 29322</strain>
    </source>
</reference>
<evidence type="ECO:0000313" key="6">
    <source>
        <dbReference type="EMBL" id="SAK52956.1"/>
    </source>
</evidence>
<dbReference type="InterPro" id="IPR029062">
    <property type="entry name" value="Class_I_gatase-like"/>
</dbReference>
<feature type="compositionally biased region" description="Low complexity" evidence="4">
    <location>
        <begin position="15"/>
        <end position="28"/>
    </location>
</feature>
<dbReference type="SUPFAM" id="SSF52317">
    <property type="entry name" value="Class I glutamine amidotransferase-like"/>
    <property type="match status" value="1"/>
</dbReference>
<dbReference type="PROSITE" id="PS00041">
    <property type="entry name" value="HTH_ARAC_FAMILY_1"/>
    <property type="match status" value="1"/>
</dbReference>
<proteinExistence type="predicted"/>
<name>A0A158A5P4_9BURK</name>
<evidence type="ECO:0000256" key="2">
    <source>
        <dbReference type="ARBA" id="ARBA00023125"/>
    </source>
</evidence>
<dbReference type="SUPFAM" id="SSF46689">
    <property type="entry name" value="Homeodomain-like"/>
    <property type="match status" value="2"/>
</dbReference>
<accession>A0A158A5P4</accession>
<dbReference type="InterPro" id="IPR009057">
    <property type="entry name" value="Homeodomain-like_sf"/>
</dbReference>
<dbReference type="OrthoDB" id="9816344at2"/>
<dbReference type="EMBL" id="FCOA02000004">
    <property type="protein sequence ID" value="SAK52956.1"/>
    <property type="molecule type" value="Genomic_DNA"/>
</dbReference>
<gene>
    <name evidence="6" type="ORF">AWB79_01957</name>
</gene>
<evidence type="ECO:0000256" key="4">
    <source>
        <dbReference type="SAM" id="MobiDB-lite"/>
    </source>
</evidence>
<dbReference type="GO" id="GO:0003700">
    <property type="term" value="F:DNA-binding transcription factor activity"/>
    <property type="evidence" value="ECO:0007669"/>
    <property type="project" value="InterPro"/>
</dbReference>
<dbReference type="SMART" id="SM00342">
    <property type="entry name" value="HTH_ARAC"/>
    <property type="match status" value="1"/>
</dbReference>
<comment type="caution">
    <text evidence="6">The sequence shown here is derived from an EMBL/GenBank/DDBJ whole genome shotgun (WGS) entry which is preliminary data.</text>
</comment>
<evidence type="ECO:0000313" key="7">
    <source>
        <dbReference type="Proteomes" id="UP000054851"/>
    </source>
</evidence>
<keyword evidence="1" id="KW-0805">Transcription regulation</keyword>
<dbReference type="Gene3D" id="3.40.50.880">
    <property type="match status" value="1"/>
</dbReference>
<dbReference type="Pfam" id="PF12833">
    <property type="entry name" value="HTH_18"/>
    <property type="match status" value="1"/>
</dbReference>
<sequence>MNAKDIPPIARSVKAARTPASTASTTTHDASKPQRMGFFLVPHFSMMALSSVTEPLRAANRVSGKELYSWHLISADGEPVSSSSGFALLPDFAITSSPELSHVFVVASIGVSNYRNAQVFEFLRRYAAKGSTLGGISLGTMILARAGLLDRRRCTIHWEALKELADEFPSLDVSRDLYCIEGDRMTCSGGTAAIDMMLDLIARQHGHQLAAEVADQFIHTRMRTAQESQKMAIQWRYGVEDRRIVHAVTLMEQNIERPIPMKTIASLAGISPRTFERMWIKHFNVRPSQFYLELRLKAAQKLIRESSLSLLDVAMQCGFASASHLGRCYKQLFARTPGQERAASDAG</sequence>
<organism evidence="6 7">
    <name type="scientific">Caballeronia hypogeia</name>
    <dbReference type="NCBI Taxonomy" id="1777140"/>
    <lineage>
        <taxon>Bacteria</taxon>
        <taxon>Pseudomonadati</taxon>
        <taxon>Pseudomonadota</taxon>
        <taxon>Betaproteobacteria</taxon>
        <taxon>Burkholderiales</taxon>
        <taxon>Burkholderiaceae</taxon>
        <taxon>Caballeronia</taxon>
    </lineage>
</organism>
<dbReference type="PANTHER" id="PTHR43130:SF3">
    <property type="entry name" value="HTH-TYPE TRANSCRIPTIONAL REGULATOR RV1931C"/>
    <property type="match status" value="1"/>
</dbReference>
<dbReference type="STRING" id="1777140.AWB79_01957"/>
<evidence type="ECO:0000256" key="3">
    <source>
        <dbReference type="ARBA" id="ARBA00023163"/>
    </source>
</evidence>
<protein>
    <submittedName>
        <fullName evidence="6">Transcriptional regulator</fullName>
    </submittedName>
</protein>
<dbReference type="AlphaFoldDB" id="A0A158A5P4"/>
<dbReference type="Pfam" id="PF01965">
    <property type="entry name" value="DJ-1_PfpI"/>
    <property type="match status" value="1"/>
</dbReference>
<evidence type="ECO:0000256" key="1">
    <source>
        <dbReference type="ARBA" id="ARBA00023015"/>
    </source>
</evidence>
<evidence type="ECO:0000259" key="5">
    <source>
        <dbReference type="PROSITE" id="PS01124"/>
    </source>
</evidence>
<dbReference type="Proteomes" id="UP000054851">
    <property type="component" value="Unassembled WGS sequence"/>
</dbReference>